<organism evidence="2 3">
    <name type="scientific">Synechococcus lacustris str. Tous</name>
    <dbReference type="NCBI Taxonomy" id="1910958"/>
    <lineage>
        <taxon>Bacteria</taxon>
        <taxon>Bacillati</taxon>
        <taxon>Cyanobacteriota</taxon>
        <taxon>Cyanophyceae</taxon>
        <taxon>Synechococcales</taxon>
        <taxon>Synechococcaceae</taxon>
        <taxon>Synechococcus</taxon>
    </lineage>
</organism>
<accession>A0A2P7EBH5</accession>
<feature type="domain" description="Integrase catalytic" evidence="1">
    <location>
        <begin position="148"/>
        <end position="317"/>
    </location>
</feature>
<dbReference type="InterPro" id="IPR036397">
    <property type="entry name" value="RNaseH_sf"/>
</dbReference>
<dbReference type="SUPFAM" id="SSF53098">
    <property type="entry name" value="Ribonuclease H-like"/>
    <property type="match status" value="1"/>
</dbReference>
<evidence type="ECO:0000313" key="2">
    <source>
        <dbReference type="EMBL" id="PSI00560.1"/>
    </source>
</evidence>
<sequence length="373" mass="42542">MGGLLLGGRGKLTSAACRQKVIELIAEANAAGAGLVRACDVTCICLRTLKRWRREFKADGNGVDRRKGSARKVAHRLSVEEGQRILLTCNEPKYASLPPGQIVPDLADQGIYIGSERSFYRVLHAHGQLHRRGRARLPQEPRPIPRLRADGPNQVWSWDISYLPTSVKGIWLYLYLVVDIWSRKVVAWDVEQSESAELAAQLVSRACLKERINSSRKQPLILHADNGSSMRAATLEVRLEELGVLRSFSRPRVSNDNPYSESLFRTVKYRPDYPNRPFSSKEEACQWVSSFVDWYNHQHRHSGIKFVTPQQRHCGEAIEICRQRSRVYELARIANPKRWSRSIRCWKLPDLVWINEPLATQQTSLQVTLAKEA</sequence>
<dbReference type="NCBIfam" id="NF033516">
    <property type="entry name" value="transpos_IS3"/>
    <property type="match status" value="1"/>
</dbReference>
<evidence type="ECO:0000313" key="3">
    <source>
        <dbReference type="Proteomes" id="UP000240206"/>
    </source>
</evidence>
<dbReference type="Proteomes" id="UP000240206">
    <property type="component" value="Unassembled WGS sequence"/>
</dbReference>
<dbReference type="GO" id="GO:0003676">
    <property type="term" value="F:nucleic acid binding"/>
    <property type="evidence" value="ECO:0007669"/>
    <property type="project" value="InterPro"/>
</dbReference>
<dbReference type="InterPro" id="IPR001584">
    <property type="entry name" value="Integrase_cat-core"/>
</dbReference>
<evidence type="ECO:0000259" key="1">
    <source>
        <dbReference type="PROSITE" id="PS50994"/>
    </source>
</evidence>
<reference evidence="3" key="1">
    <citation type="submission" date="2018-03" db="EMBL/GenBank/DDBJ databases">
        <title>Ecological and genomic features of two cosmopolitan and abundant freshwater picocyanobacteria.</title>
        <authorList>
            <person name="Cabello-Yeves P.J."/>
            <person name="Picazo A."/>
            <person name="Camacho A."/>
            <person name="Callieri C."/>
            <person name="Rosselli R."/>
            <person name="Roda-Garcia J."/>
            <person name="Coutinho F.H."/>
            <person name="Rodriguez-Valera F."/>
        </authorList>
    </citation>
    <scope>NUCLEOTIDE SEQUENCE [LARGE SCALE GENOMIC DNA]</scope>
    <source>
        <strain evidence="3">Tous</strain>
    </source>
</reference>
<comment type="caution">
    <text evidence="2">The sequence shown here is derived from an EMBL/GenBank/DDBJ whole genome shotgun (WGS) entry which is preliminary data.</text>
</comment>
<dbReference type="InterPro" id="IPR012337">
    <property type="entry name" value="RNaseH-like_sf"/>
</dbReference>
<dbReference type="EMBL" id="PXVC01000103">
    <property type="protein sequence ID" value="PSI00560.1"/>
    <property type="molecule type" value="Genomic_DNA"/>
</dbReference>
<proteinExistence type="predicted"/>
<dbReference type="PANTHER" id="PTHR46889:SF4">
    <property type="entry name" value="TRANSPOSASE INSO FOR INSERTION SEQUENCE ELEMENT IS911B-RELATED"/>
    <property type="match status" value="1"/>
</dbReference>
<dbReference type="Pfam" id="PF00665">
    <property type="entry name" value="rve"/>
    <property type="match status" value="1"/>
</dbReference>
<dbReference type="InterPro" id="IPR050900">
    <property type="entry name" value="Transposase_IS3/IS150/IS904"/>
</dbReference>
<keyword evidence="3" id="KW-1185">Reference proteome</keyword>
<dbReference type="InterPro" id="IPR048020">
    <property type="entry name" value="Transpos_IS3"/>
</dbReference>
<protein>
    <recommendedName>
        <fullName evidence="1">Integrase catalytic domain-containing protein</fullName>
    </recommendedName>
</protein>
<dbReference type="AlphaFoldDB" id="A0A2P7EBH5"/>
<dbReference type="PROSITE" id="PS50994">
    <property type="entry name" value="INTEGRASE"/>
    <property type="match status" value="1"/>
</dbReference>
<gene>
    <name evidence="2" type="ORF">C7K08_12505</name>
</gene>
<dbReference type="PANTHER" id="PTHR46889">
    <property type="entry name" value="TRANSPOSASE INSF FOR INSERTION SEQUENCE IS3B-RELATED"/>
    <property type="match status" value="1"/>
</dbReference>
<name>A0A2P7EBH5_9SYNE</name>
<dbReference type="GO" id="GO:0015074">
    <property type="term" value="P:DNA integration"/>
    <property type="evidence" value="ECO:0007669"/>
    <property type="project" value="InterPro"/>
</dbReference>
<dbReference type="Gene3D" id="3.30.420.10">
    <property type="entry name" value="Ribonuclease H-like superfamily/Ribonuclease H"/>
    <property type="match status" value="1"/>
</dbReference>